<evidence type="ECO:0000256" key="2">
    <source>
        <dbReference type="ARBA" id="ARBA00022552"/>
    </source>
</evidence>
<name>A0A2J8HWB4_VIBDI</name>
<comment type="subcellular location">
    <subcellularLocation>
        <location evidence="6">Cytoplasm</location>
    </subcellularLocation>
</comment>
<evidence type="ECO:0000256" key="6">
    <source>
        <dbReference type="HAMAP-Rule" id="MF_01848"/>
    </source>
</evidence>
<evidence type="ECO:0000256" key="5">
    <source>
        <dbReference type="ARBA" id="ARBA00022691"/>
    </source>
</evidence>
<protein>
    <recommendedName>
        <fullName evidence="6">Ribosomal RNA large subunit methyltransferase F</fullName>
        <ecNumber evidence="6">2.1.1.181</ecNumber>
    </recommendedName>
    <alternativeName>
        <fullName evidence="6">23S rRNA mA1618 methyltransferase</fullName>
    </alternativeName>
    <alternativeName>
        <fullName evidence="6">rRNA adenine N-6-methyltransferase</fullName>
    </alternativeName>
</protein>
<dbReference type="GO" id="GO:0005737">
    <property type="term" value="C:cytoplasm"/>
    <property type="evidence" value="ECO:0007669"/>
    <property type="project" value="UniProtKB-SubCell"/>
</dbReference>
<keyword evidence="2 6" id="KW-0698">rRNA processing</keyword>
<dbReference type="PIRSF" id="PIRSF029038">
    <property type="entry name" value="Mtase_YbiN_prd"/>
    <property type="match status" value="1"/>
</dbReference>
<dbReference type="OrthoDB" id="1115728at2"/>
<keyword evidence="4 6" id="KW-0808">Transferase</keyword>
<organism evidence="8 9">
    <name type="scientific">Vibrio diazotrophicus</name>
    <dbReference type="NCBI Taxonomy" id="685"/>
    <lineage>
        <taxon>Bacteria</taxon>
        <taxon>Pseudomonadati</taxon>
        <taxon>Pseudomonadota</taxon>
        <taxon>Gammaproteobacteria</taxon>
        <taxon>Vibrionales</taxon>
        <taxon>Vibrionaceae</taxon>
        <taxon>Vibrio</taxon>
    </lineage>
</organism>
<dbReference type="Pfam" id="PF05971">
    <property type="entry name" value="Methyltransf_10"/>
    <property type="match status" value="1"/>
</dbReference>
<accession>A0A2J8HWB4</accession>
<sequence>MNSQAPTGKTRGKTRSKNTVKENAANEKKVSSKKPYSASKASKSKPLAQPKSSGAAKPTVKSTPVTKGKEGLHNRNRHKGNYDFMALCKVLPELKPHLIKNPKGDWSISFSDPTAVKLLNKALLALHYGVTFWGIPQGYLCPPIPGRADYIHRVADLLQSENSSLKQNSIRALDIGVGANCIYPIIGVTEYGWNYVGSDVDPVSVNQANNIAQHNDNLRGRIECRLQTDSKSIFTGIIQSNEKYDVTTCNPPFHASLSEAEQGTQRKLNNLQANKKKKGLTSQPMLSKQEEKPTLNFGGQKAELWCPGGEAAFIKNMAFESQRFGQQVLWFTTLISKSDNVRWMKKQLQKVGAESIKVVEMQQGQKISRFIAWTFQNVERRKLWFKDSC</sequence>
<dbReference type="SUPFAM" id="SSF53335">
    <property type="entry name" value="S-adenosyl-L-methionine-dependent methyltransferases"/>
    <property type="match status" value="1"/>
</dbReference>
<dbReference type="NCBIfam" id="NF008725">
    <property type="entry name" value="PRK11727.1"/>
    <property type="match status" value="1"/>
</dbReference>
<dbReference type="InterPro" id="IPR010286">
    <property type="entry name" value="METTL16/RlmF"/>
</dbReference>
<comment type="similarity">
    <text evidence="6">Belongs to the methyltransferase superfamily. METTL16/RlmF family.</text>
</comment>
<comment type="function">
    <text evidence="6">Specifically methylates the adenine in position 1618 of 23S rRNA.</text>
</comment>
<dbReference type="Gene3D" id="3.40.50.150">
    <property type="entry name" value="Vaccinia Virus protein VP39"/>
    <property type="match status" value="1"/>
</dbReference>
<keyword evidence="3 6" id="KW-0489">Methyltransferase</keyword>
<dbReference type="EMBL" id="POSK01000015">
    <property type="protein sequence ID" value="PNI02563.1"/>
    <property type="molecule type" value="Genomic_DNA"/>
</dbReference>
<dbReference type="EC" id="2.1.1.181" evidence="6"/>
<dbReference type="PANTHER" id="PTHR13393">
    <property type="entry name" value="SAM-DEPENDENT METHYLTRANSFERASE"/>
    <property type="match status" value="1"/>
</dbReference>
<comment type="caution">
    <text evidence="8">The sequence shown here is derived from an EMBL/GenBank/DDBJ whole genome shotgun (WGS) entry which is preliminary data.</text>
</comment>
<dbReference type="RefSeq" id="WP_102967028.1">
    <property type="nucleotide sequence ID" value="NZ_POSK01000015.1"/>
</dbReference>
<dbReference type="InterPro" id="IPR016909">
    <property type="entry name" value="rRNA_lsu_MeTfrase_F"/>
</dbReference>
<feature type="region of interest" description="Disordered" evidence="7">
    <location>
        <begin position="1"/>
        <end position="77"/>
    </location>
</feature>
<dbReference type="GO" id="GO:0052907">
    <property type="term" value="F:23S rRNA (adenine(1618)-N(6))-methyltransferase activity"/>
    <property type="evidence" value="ECO:0007669"/>
    <property type="project" value="UniProtKB-EC"/>
</dbReference>
<evidence type="ECO:0000313" key="8">
    <source>
        <dbReference type="EMBL" id="PNI02563.1"/>
    </source>
</evidence>
<evidence type="ECO:0000256" key="4">
    <source>
        <dbReference type="ARBA" id="ARBA00022679"/>
    </source>
</evidence>
<evidence type="ECO:0000256" key="3">
    <source>
        <dbReference type="ARBA" id="ARBA00022603"/>
    </source>
</evidence>
<dbReference type="InterPro" id="IPR029063">
    <property type="entry name" value="SAM-dependent_MTases_sf"/>
</dbReference>
<evidence type="ECO:0000313" key="9">
    <source>
        <dbReference type="Proteomes" id="UP000236449"/>
    </source>
</evidence>
<dbReference type="FunFam" id="3.40.50.150:FF:000045">
    <property type="entry name" value="Ribosomal RNA large subunit methyltransferase F"/>
    <property type="match status" value="1"/>
</dbReference>
<feature type="compositionally biased region" description="Low complexity" evidence="7">
    <location>
        <begin position="33"/>
        <end position="53"/>
    </location>
</feature>
<dbReference type="CDD" id="cd02440">
    <property type="entry name" value="AdoMet_MTases"/>
    <property type="match status" value="1"/>
</dbReference>
<comment type="catalytic activity">
    <reaction evidence="6">
        <text>adenosine(1618) in 23S rRNA + S-adenosyl-L-methionine = N(6)-methyladenosine(1618) in 23S rRNA + S-adenosyl-L-homocysteine + H(+)</text>
        <dbReference type="Rhea" id="RHEA:16497"/>
        <dbReference type="Rhea" id="RHEA-COMP:10229"/>
        <dbReference type="Rhea" id="RHEA-COMP:10231"/>
        <dbReference type="ChEBI" id="CHEBI:15378"/>
        <dbReference type="ChEBI" id="CHEBI:57856"/>
        <dbReference type="ChEBI" id="CHEBI:59789"/>
        <dbReference type="ChEBI" id="CHEBI:74411"/>
        <dbReference type="ChEBI" id="CHEBI:74449"/>
        <dbReference type="EC" id="2.1.1.181"/>
    </reaction>
</comment>
<reference evidence="8 9" key="1">
    <citation type="submission" date="2018-01" db="EMBL/GenBank/DDBJ databases">
        <title>Draft genome sequences of six Vibrio diazotrophicus strains isolated from deep-sea sediments of the Baltic Sea.</title>
        <authorList>
            <person name="Castillo D."/>
            <person name="Vandieken V."/>
            <person name="Chiang O."/>
            <person name="Middelboe M."/>
        </authorList>
    </citation>
    <scope>NUCLEOTIDE SEQUENCE [LARGE SCALE GENOMIC DNA]</scope>
    <source>
        <strain evidence="8 9">60.27F</strain>
    </source>
</reference>
<dbReference type="GO" id="GO:0070475">
    <property type="term" value="P:rRNA base methylation"/>
    <property type="evidence" value="ECO:0007669"/>
    <property type="project" value="TreeGrafter"/>
</dbReference>
<dbReference type="Proteomes" id="UP000236449">
    <property type="component" value="Unassembled WGS sequence"/>
</dbReference>
<dbReference type="HAMAP" id="MF_01848">
    <property type="entry name" value="23SrRNA_methyltr_F"/>
    <property type="match status" value="1"/>
</dbReference>
<evidence type="ECO:0000256" key="1">
    <source>
        <dbReference type="ARBA" id="ARBA00022490"/>
    </source>
</evidence>
<dbReference type="PANTHER" id="PTHR13393:SF0">
    <property type="entry name" value="RNA N6-ADENOSINE-METHYLTRANSFERASE METTL16"/>
    <property type="match status" value="1"/>
</dbReference>
<evidence type="ECO:0000256" key="7">
    <source>
        <dbReference type="SAM" id="MobiDB-lite"/>
    </source>
</evidence>
<dbReference type="AlphaFoldDB" id="A0A2J8HWB4"/>
<keyword evidence="1 6" id="KW-0963">Cytoplasm</keyword>
<proteinExistence type="inferred from homology"/>
<gene>
    <name evidence="6" type="primary">rlmF</name>
    <name evidence="8" type="ORF">C1N32_18375</name>
</gene>
<keyword evidence="5 6" id="KW-0949">S-adenosyl-L-methionine</keyword>